<keyword evidence="2" id="KW-1185">Reference proteome</keyword>
<protein>
    <submittedName>
        <fullName evidence="1">Uncharacterized protein</fullName>
    </submittedName>
</protein>
<evidence type="ECO:0000313" key="1">
    <source>
        <dbReference type="EMBL" id="SLM32137.1"/>
    </source>
</evidence>
<evidence type="ECO:0000313" key="2">
    <source>
        <dbReference type="Proteomes" id="UP000191931"/>
    </source>
</evidence>
<accession>A0A1W1HI05</accession>
<sequence length="122" mass="14653">MFYRGNRYKFRGWLNHSHVRLLKDDTMEKPVRKVLSYLLFICRINDFCYIKAVGYHISWKTGNLFFKGEFDMKIIYQKRGQWFTGHILEDPEYESQCETLEELRNNLTEIYSDIVSGLVPKA</sequence>
<dbReference type="EMBL" id="FWEV01000303">
    <property type="protein sequence ID" value="SLM32137.1"/>
    <property type="molecule type" value="Genomic_DNA"/>
</dbReference>
<reference evidence="1 2" key="1">
    <citation type="submission" date="2017-03" db="EMBL/GenBank/DDBJ databases">
        <authorList>
            <person name="Afonso C.L."/>
            <person name="Miller P.J."/>
            <person name="Scott M.A."/>
            <person name="Spackman E."/>
            <person name="Goraichik I."/>
            <person name="Dimitrov K.M."/>
            <person name="Suarez D.L."/>
            <person name="Swayne D.E."/>
        </authorList>
    </citation>
    <scope>NUCLEOTIDE SEQUENCE [LARGE SCALE GENOMIC DNA]</scope>
    <source>
        <strain evidence="1">PRJEB14757</strain>
    </source>
</reference>
<dbReference type="Proteomes" id="UP000191931">
    <property type="component" value="Unassembled WGS sequence"/>
</dbReference>
<name>A0A1W1HI05_9BACT</name>
<dbReference type="STRING" id="1246637.MTBBW1_60037"/>
<dbReference type="AlphaFoldDB" id="A0A1W1HI05"/>
<gene>
    <name evidence="1" type="ORF">MTBBW1_60037</name>
</gene>
<organism evidence="1 2">
    <name type="scientific">Desulfamplus magnetovallimortis</name>
    <dbReference type="NCBI Taxonomy" id="1246637"/>
    <lineage>
        <taxon>Bacteria</taxon>
        <taxon>Pseudomonadati</taxon>
        <taxon>Thermodesulfobacteriota</taxon>
        <taxon>Desulfobacteria</taxon>
        <taxon>Desulfobacterales</taxon>
        <taxon>Desulfobacteraceae</taxon>
        <taxon>Desulfamplus</taxon>
    </lineage>
</organism>
<proteinExistence type="predicted"/>